<gene>
    <name evidence="3" type="ORF">GCM10011591_07650</name>
</gene>
<dbReference type="InterPro" id="IPR036866">
    <property type="entry name" value="RibonucZ/Hydroxyglut_hydro"/>
</dbReference>
<reference evidence="3" key="2">
    <citation type="submission" date="2020-09" db="EMBL/GenBank/DDBJ databases">
        <authorList>
            <person name="Sun Q."/>
            <person name="Zhou Y."/>
        </authorList>
    </citation>
    <scope>NUCLEOTIDE SEQUENCE</scope>
    <source>
        <strain evidence="3">CGMCC 4.7278</strain>
    </source>
</reference>
<protein>
    <submittedName>
        <fullName evidence="3">MBL fold metallo-hydrolase</fullName>
    </submittedName>
</protein>
<dbReference type="Pfam" id="PF12706">
    <property type="entry name" value="Lactamase_B_2"/>
    <property type="match status" value="1"/>
</dbReference>
<dbReference type="EMBL" id="BMMW01000001">
    <property type="protein sequence ID" value="GGK38449.1"/>
    <property type="molecule type" value="Genomic_DNA"/>
</dbReference>
<name>A0A917V576_9NOCA</name>
<feature type="domain" description="Metallo-beta-lactamase" evidence="2">
    <location>
        <begin position="50"/>
        <end position="251"/>
    </location>
</feature>
<keyword evidence="1" id="KW-0378">Hydrolase</keyword>
<organism evidence="3 4">
    <name type="scientific">Nocardia camponoti</name>
    <dbReference type="NCBI Taxonomy" id="1616106"/>
    <lineage>
        <taxon>Bacteria</taxon>
        <taxon>Bacillati</taxon>
        <taxon>Actinomycetota</taxon>
        <taxon>Actinomycetes</taxon>
        <taxon>Mycobacteriales</taxon>
        <taxon>Nocardiaceae</taxon>
        <taxon>Nocardia</taxon>
    </lineage>
</organism>
<reference evidence="3" key="1">
    <citation type="journal article" date="2014" name="Int. J. Syst. Evol. Microbiol.">
        <title>Complete genome sequence of Corynebacterium casei LMG S-19264T (=DSM 44701T), isolated from a smear-ripened cheese.</title>
        <authorList>
            <consortium name="US DOE Joint Genome Institute (JGI-PGF)"/>
            <person name="Walter F."/>
            <person name="Albersmeier A."/>
            <person name="Kalinowski J."/>
            <person name="Ruckert C."/>
        </authorList>
    </citation>
    <scope>NUCLEOTIDE SEQUENCE</scope>
    <source>
        <strain evidence="3">CGMCC 4.7278</strain>
    </source>
</reference>
<comment type="caution">
    <text evidence="3">The sequence shown here is derived from an EMBL/GenBank/DDBJ whole genome shotgun (WGS) entry which is preliminary data.</text>
</comment>
<dbReference type="Proteomes" id="UP000612956">
    <property type="component" value="Unassembled WGS sequence"/>
</dbReference>
<dbReference type="SUPFAM" id="SSF56281">
    <property type="entry name" value="Metallo-hydrolase/oxidoreductase"/>
    <property type="match status" value="1"/>
</dbReference>
<dbReference type="InterPro" id="IPR001279">
    <property type="entry name" value="Metallo-B-lactamas"/>
</dbReference>
<evidence type="ECO:0000313" key="4">
    <source>
        <dbReference type="Proteomes" id="UP000612956"/>
    </source>
</evidence>
<dbReference type="PANTHER" id="PTHR43546">
    <property type="entry name" value="UPF0173 METAL-DEPENDENT HYDROLASE MJ1163-RELATED"/>
    <property type="match status" value="1"/>
</dbReference>
<evidence type="ECO:0000259" key="2">
    <source>
        <dbReference type="Pfam" id="PF12706"/>
    </source>
</evidence>
<accession>A0A917V576</accession>
<dbReference type="PANTHER" id="PTHR43546:SF9">
    <property type="entry name" value="L-ASCORBATE-6-PHOSPHATE LACTONASE ULAG-RELATED"/>
    <property type="match status" value="1"/>
</dbReference>
<dbReference type="Gene3D" id="3.60.15.10">
    <property type="entry name" value="Ribonuclease Z/Hydroxyacylglutathione hydrolase-like"/>
    <property type="match status" value="1"/>
</dbReference>
<dbReference type="GO" id="GO:0016787">
    <property type="term" value="F:hydrolase activity"/>
    <property type="evidence" value="ECO:0007669"/>
    <property type="project" value="UniProtKB-KW"/>
</dbReference>
<keyword evidence="4" id="KW-1185">Reference proteome</keyword>
<evidence type="ECO:0000256" key="1">
    <source>
        <dbReference type="ARBA" id="ARBA00022801"/>
    </source>
</evidence>
<dbReference type="AlphaFoldDB" id="A0A917V576"/>
<proteinExistence type="predicted"/>
<dbReference type="InterPro" id="IPR050114">
    <property type="entry name" value="UPF0173_UPF0282_UlaG_hydrolase"/>
</dbReference>
<evidence type="ECO:0000313" key="3">
    <source>
        <dbReference type="EMBL" id="GGK38449.1"/>
    </source>
</evidence>
<sequence length="299" mass="32793">MGGNRRLRPGLGAAPRRDPIPAGDVALTMTGVRITHIGGPTTLIEIDGWTILTDPTFDEPGARYDFALGTYSVKTIGPAIRVDDLPAIDVVLLSHDHHADNLDHVGRALLRTVPRVITTMSGSRRLGLAHAEPMVPWQETVLASPARQPLRVIATPSRHGPPFSRLLVGENLGFAIQRPSESGVAVWMSGDSVYFKGLEQVARRLDVDIALLHLGAVRFGLTGPVKYTMDARDAARFIRLLEPRIAVPVHYDGWTHFSESHDRARVRLLEESEGVHHRVRWLPLGKPVEFPPPTAPLAP</sequence>